<dbReference type="AlphaFoldDB" id="A0A164Q4X0"/>
<proteinExistence type="predicted"/>
<comment type="caution">
    <text evidence="1">The sequence shown here is derived from an EMBL/GenBank/DDBJ whole genome shotgun (WGS) entry which is preliminary data.</text>
</comment>
<accession>A0A164Q4X0</accession>
<organism evidence="1 2">
    <name type="scientific">Daphnia magna</name>
    <dbReference type="NCBI Taxonomy" id="35525"/>
    <lineage>
        <taxon>Eukaryota</taxon>
        <taxon>Metazoa</taxon>
        <taxon>Ecdysozoa</taxon>
        <taxon>Arthropoda</taxon>
        <taxon>Crustacea</taxon>
        <taxon>Branchiopoda</taxon>
        <taxon>Diplostraca</taxon>
        <taxon>Cladocera</taxon>
        <taxon>Anomopoda</taxon>
        <taxon>Daphniidae</taxon>
        <taxon>Daphnia</taxon>
    </lineage>
</organism>
<protein>
    <submittedName>
        <fullName evidence="1">Uncharacterized protein</fullName>
    </submittedName>
</protein>
<evidence type="ECO:0000313" key="1">
    <source>
        <dbReference type="EMBL" id="KZS07433.1"/>
    </source>
</evidence>
<dbReference type="Proteomes" id="UP000076858">
    <property type="component" value="Unassembled WGS sequence"/>
</dbReference>
<reference evidence="1 2" key="1">
    <citation type="submission" date="2016-03" db="EMBL/GenBank/DDBJ databases">
        <title>EvidentialGene: Evidence-directed Construction of Genes on Genomes.</title>
        <authorList>
            <person name="Gilbert D.G."/>
            <person name="Choi J.-H."/>
            <person name="Mockaitis K."/>
            <person name="Colbourne J."/>
            <person name="Pfrender M."/>
        </authorList>
    </citation>
    <scope>NUCLEOTIDE SEQUENCE [LARGE SCALE GENOMIC DNA]</scope>
    <source>
        <strain evidence="1 2">Xinb3</strain>
        <tissue evidence="1">Complete organism</tissue>
    </source>
</reference>
<dbReference type="EMBL" id="LRGB01002464">
    <property type="protein sequence ID" value="KZS07433.1"/>
    <property type="molecule type" value="Genomic_DNA"/>
</dbReference>
<keyword evidence="2" id="KW-1185">Reference proteome</keyword>
<gene>
    <name evidence="1" type="ORF">APZ42_028841</name>
</gene>
<sequence>MMGFLKGKEKRERNDIGSQTMPRLFLLFLRLKRKEKKPSRSSGITPLPVPLPWNSTKKEKKKDKLFTRYLCGCRPTKTKCESKTKANERKSIANFLNGTKYYIIFFLQKKLKLVISSSPIVLLGLN</sequence>
<name>A0A164Q4X0_9CRUS</name>
<evidence type="ECO:0000313" key="2">
    <source>
        <dbReference type="Proteomes" id="UP000076858"/>
    </source>
</evidence>